<reference evidence="3 6" key="2">
    <citation type="submission" date="2019-11" db="EMBL/GenBank/DDBJ databases">
        <title>Draft genome sequences of five Paenibacillus species of dairy origin.</title>
        <authorList>
            <person name="Olajide A.M."/>
            <person name="Chen S."/>
            <person name="Lapointe G."/>
        </authorList>
    </citation>
    <scope>NUCLEOTIDE SEQUENCE [LARGE SCALE GENOMIC DNA]</scope>
    <source>
        <strain evidence="3 6">3CS1</strain>
    </source>
</reference>
<dbReference type="Proteomes" id="UP000435177">
    <property type="component" value="Unassembled WGS sequence"/>
</dbReference>
<dbReference type="OrthoDB" id="9782128at2"/>
<dbReference type="Gene3D" id="3.40.50.1240">
    <property type="entry name" value="Phosphoglycerate mutase-like"/>
    <property type="match status" value="1"/>
</dbReference>
<evidence type="ECO:0000313" key="4">
    <source>
        <dbReference type="EMBL" id="PAD79731.1"/>
    </source>
</evidence>
<dbReference type="InterPro" id="IPR013078">
    <property type="entry name" value="His_Pase_superF_clade-1"/>
</dbReference>
<organism evidence="4 5">
    <name type="scientific">Paenibacillus campinasensis</name>
    <dbReference type="NCBI Taxonomy" id="66347"/>
    <lineage>
        <taxon>Bacteria</taxon>
        <taxon>Bacillati</taxon>
        <taxon>Bacillota</taxon>
        <taxon>Bacilli</taxon>
        <taxon>Bacillales</taxon>
        <taxon>Paenibacillaceae</taxon>
        <taxon>Paenibacillus</taxon>
    </lineage>
</organism>
<reference evidence="4 5" key="1">
    <citation type="submission" date="2017-07" db="EMBL/GenBank/DDBJ databases">
        <title>Isolation and whole genome analysis of endospore-forming bacteria from heroin.</title>
        <authorList>
            <person name="Kalinowski J."/>
            <person name="Ahrens B."/>
            <person name="Al-Dilaimi A."/>
            <person name="Winkler A."/>
            <person name="Wibberg D."/>
            <person name="Schleenbecker U."/>
            <person name="Ruckert C."/>
            <person name="Wolfel R."/>
            <person name="Grass G."/>
        </authorList>
    </citation>
    <scope>NUCLEOTIDE SEQUENCE [LARGE SCALE GENOMIC DNA]</scope>
    <source>
        <strain evidence="4 5">7537-G1</strain>
    </source>
</reference>
<name>A0A268F2Z6_9BACL</name>
<dbReference type="SUPFAM" id="SSF53254">
    <property type="entry name" value="Phosphoglycerate mutase-like"/>
    <property type="match status" value="1"/>
</dbReference>
<gene>
    <name evidence="4" type="ORF">CHH67_03165</name>
    <name evidence="3" type="ORF">GNP94_03240</name>
</gene>
<dbReference type="InterPro" id="IPR050275">
    <property type="entry name" value="PGM_Phosphatase"/>
</dbReference>
<dbReference type="PANTHER" id="PTHR48100">
    <property type="entry name" value="BROAD-SPECIFICITY PHOSPHATASE YOR283W-RELATED"/>
    <property type="match status" value="1"/>
</dbReference>
<evidence type="ECO:0000313" key="3">
    <source>
        <dbReference type="EMBL" id="MUG65020.1"/>
    </source>
</evidence>
<dbReference type="SMART" id="SM00855">
    <property type="entry name" value="PGAM"/>
    <property type="match status" value="1"/>
</dbReference>
<comment type="caution">
    <text evidence="4">The sequence shown here is derived from an EMBL/GenBank/DDBJ whole genome shotgun (WGS) entry which is preliminary data.</text>
</comment>
<feature type="binding site" evidence="2">
    <location>
        <begin position="7"/>
        <end position="14"/>
    </location>
    <ligand>
        <name>substrate</name>
    </ligand>
</feature>
<evidence type="ECO:0000313" key="6">
    <source>
        <dbReference type="Proteomes" id="UP000435177"/>
    </source>
</evidence>
<dbReference type="Pfam" id="PF00300">
    <property type="entry name" value="His_Phos_1"/>
    <property type="match status" value="1"/>
</dbReference>
<dbReference type="Proteomes" id="UP000215596">
    <property type="component" value="Unassembled WGS sequence"/>
</dbReference>
<feature type="active site" description="Proton donor/acceptor" evidence="1">
    <location>
        <position position="84"/>
    </location>
</feature>
<dbReference type="InterPro" id="IPR029033">
    <property type="entry name" value="His_PPase_superfam"/>
</dbReference>
<evidence type="ECO:0000256" key="1">
    <source>
        <dbReference type="PIRSR" id="PIRSR613078-1"/>
    </source>
</evidence>
<dbReference type="PANTHER" id="PTHR48100:SF1">
    <property type="entry name" value="HISTIDINE PHOSPHATASE FAMILY PROTEIN-RELATED"/>
    <property type="match status" value="1"/>
</dbReference>
<dbReference type="EMBL" id="WOAA01000001">
    <property type="protein sequence ID" value="MUG65020.1"/>
    <property type="molecule type" value="Genomic_DNA"/>
</dbReference>
<feature type="binding site" evidence="2">
    <location>
        <begin position="84"/>
        <end position="87"/>
    </location>
    <ligand>
        <name>substrate</name>
    </ligand>
</feature>
<sequence length="195" mass="22031">MLIGFVRHGLTDWNAQGKIQGQTDIPLNDEGRNQARLLGQRLQQEPHSWDFIVSSGLSRAEETAQIISSFIDVPLHAPDARLRERSYGQAEGLTAEQREERFGPDWSRRDVGQESDAALQERGLSFLKDMQDEHPDAHILVVSHGGFLAQLYKVICSDLQHERIGNLSLTIMESKGENWSPILYNCTRHLITSQS</sequence>
<dbReference type="GO" id="GO:0016791">
    <property type="term" value="F:phosphatase activity"/>
    <property type="evidence" value="ECO:0007669"/>
    <property type="project" value="TreeGrafter"/>
</dbReference>
<feature type="active site" description="Tele-phosphohistidine intermediate" evidence="1">
    <location>
        <position position="8"/>
    </location>
</feature>
<dbReference type="GO" id="GO:0005737">
    <property type="term" value="C:cytoplasm"/>
    <property type="evidence" value="ECO:0007669"/>
    <property type="project" value="TreeGrafter"/>
</dbReference>
<dbReference type="RefSeq" id="WP_095263528.1">
    <property type="nucleotide sequence ID" value="NZ_NPBY01000010.1"/>
</dbReference>
<evidence type="ECO:0000256" key="2">
    <source>
        <dbReference type="PIRSR" id="PIRSR613078-2"/>
    </source>
</evidence>
<accession>A0A268F2Z6</accession>
<dbReference type="CDD" id="cd07067">
    <property type="entry name" value="HP_PGM_like"/>
    <property type="match status" value="1"/>
</dbReference>
<dbReference type="AlphaFoldDB" id="A0A268F2Z6"/>
<feature type="binding site" evidence="2">
    <location>
        <position position="59"/>
    </location>
    <ligand>
        <name>substrate</name>
    </ligand>
</feature>
<dbReference type="EMBL" id="NPBY01000010">
    <property type="protein sequence ID" value="PAD79731.1"/>
    <property type="molecule type" value="Genomic_DNA"/>
</dbReference>
<protein>
    <submittedName>
        <fullName evidence="4">Histidine phosphatase family protein</fullName>
    </submittedName>
</protein>
<proteinExistence type="predicted"/>
<evidence type="ECO:0000313" key="5">
    <source>
        <dbReference type="Proteomes" id="UP000215596"/>
    </source>
</evidence>
<keyword evidence="6" id="KW-1185">Reference proteome</keyword>